<dbReference type="InterPro" id="IPR036291">
    <property type="entry name" value="NAD(P)-bd_dom_sf"/>
</dbReference>
<dbReference type="PROSITE" id="PS51257">
    <property type="entry name" value="PROKAR_LIPOPROTEIN"/>
    <property type="match status" value="1"/>
</dbReference>
<dbReference type="Proteomes" id="UP000758603">
    <property type="component" value="Unassembled WGS sequence"/>
</dbReference>
<feature type="transmembrane region" description="Helical" evidence="1">
    <location>
        <begin position="21"/>
        <end position="42"/>
    </location>
</feature>
<evidence type="ECO:0000256" key="1">
    <source>
        <dbReference type="SAM" id="Phobius"/>
    </source>
</evidence>
<dbReference type="EMBL" id="JAGPXC010000008">
    <property type="protein sequence ID" value="KAH6648179.1"/>
    <property type="molecule type" value="Genomic_DNA"/>
</dbReference>
<gene>
    <name evidence="2" type="ORF">BKA67DRAFT_683617</name>
</gene>
<dbReference type="SUPFAM" id="SSF51735">
    <property type="entry name" value="NAD(P)-binding Rossmann-fold domains"/>
    <property type="match status" value="1"/>
</dbReference>
<name>A0A9P8UE01_9PEZI</name>
<keyword evidence="1" id="KW-1133">Transmembrane helix</keyword>
<keyword evidence="1" id="KW-0472">Membrane</keyword>
<dbReference type="GeneID" id="70137864"/>
<dbReference type="AlphaFoldDB" id="A0A9P8UE01"/>
<keyword evidence="1" id="KW-0812">Transmembrane</keyword>
<dbReference type="OrthoDB" id="191139at2759"/>
<proteinExistence type="predicted"/>
<accession>A0A9P8UE01</accession>
<dbReference type="RefSeq" id="XP_045954691.1">
    <property type="nucleotide sequence ID" value="XM_046108973.1"/>
</dbReference>
<reference evidence="2" key="1">
    <citation type="journal article" date="2021" name="Nat. Commun.">
        <title>Genetic determinants of endophytism in the Arabidopsis root mycobiome.</title>
        <authorList>
            <person name="Mesny F."/>
            <person name="Miyauchi S."/>
            <person name="Thiergart T."/>
            <person name="Pickel B."/>
            <person name="Atanasova L."/>
            <person name="Karlsson M."/>
            <person name="Huettel B."/>
            <person name="Barry K.W."/>
            <person name="Haridas S."/>
            <person name="Chen C."/>
            <person name="Bauer D."/>
            <person name="Andreopoulos W."/>
            <person name="Pangilinan J."/>
            <person name="LaButti K."/>
            <person name="Riley R."/>
            <person name="Lipzen A."/>
            <person name="Clum A."/>
            <person name="Drula E."/>
            <person name="Henrissat B."/>
            <person name="Kohler A."/>
            <person name="Grigoriev I.V."/>
            <person name="Martin F.M."/>
            <person name="Hacquard S."/>
        </authorList>
    </citation>
    <scope>NUCLEOTIDE SEQUENCE</scope>
    <source>
        <strain evidence="2">MPI-SDFR-AT-0073</strain>
    </source>
</reference>
<comment type="caution">
    <text evidence="2">The sequence shown here is derived from an EMBL/GenBank/DDBJ whole genome shotgun (WGS) entry which is preliminary data.</text>
</comment>
<evidence type="ECO:0000313" key="2">
    <source>
        <dbReference type="EMBL" id="KAH6648179.1"/>
    </source>
</evidence>
<evidence type="ECO:0000313" key="3">
    <source>
        <dbReference type="Proteomes" id="UP000758603"/>
    </source>
</evidence>
<organism evidence="2 3">
    <name type="scientific">Truncatella angustata</name>
    <dbReference type="NCBI Taxonomy" id="152316"/>
    <lineage>
        <taxon>Eukaryota</taxon>
        <taxon>Fungi</taxon>
        <taxon>Dikarya</taxon>
        <taxon>Ascomycota</taxon>
        <taxon>Pezizomycotina</taxon>
        <taxon>Sordariomycetes</taxon>
        <taxon>Xylariomycetidae</taxon>
        <taxon>Amphisphaeriales</taxon>
        <taxon>Sporocadaceae</taxon>
        <taxon>Truncatella</taxon>
    </lineage>
</organism>
<keyword evidence="3" id="KW-1185">Reference proteome</keyword>
<sequence length="207" mass="22681">MRNERRRPLMFVRVPSWILSGKVYVITCGSAGIGCGILAHILQHGLANSLFSAAFEQLRQNDWIAKQLASKLDLFNKLILKAGLVVKLFALAKDCIDSHTQVNVFAQNHLAMTLPPKLISTPHVKLKVMEEITTDIGELELNPCQAPYIIAIHPGGVVTDQQDQVIETYGTVGKVGVAADETDGRCILPYRKVTEVSNQGKDDHLGA</sequence>
<protein>
    <submittedName>
        <fullName evidence="2">Uncharacterized protein</fullName>
    </submittedName>
</protein>